<organism evidence="2 3">
    <name type="scientific">Halorubrum trueperi</name>
    <dbReference type="NCBI Taxonomy" id="2004704"/>
    <lineage>
        <taxon>Archaea</taxon>
        <taxon>Methanobacteriati</taxon>
        <taxon>Methanobacteriota</taxon>
        <taxon>Stenosarchaea group</taxon>
        <taxon>Halobacteria</taxon>
        <taxon>Halobacteriales</taxon>
        <taxon>Haloferacaceae</taxon>
        <taxon>Halorubrum</taxon>
    </lineage>
</organism>
<evidence type="ECO:0000256" key="1">
    <source>
        <dbReference type="SAM" id="MobiDB-lite"/>
    </source>
</evidence>
<evidence type="ECO:0008006" key="4">
    <source>
        <dbReference type="Google" id="ProtNLM"/>
    </source>
</evidence>
<proteinExistence type="predicted"/>
<dbReference type="Proteomes" id="UP001596333">
    <property type="component" value="Unassembled WGS sequence"/>
</dbReference>
<sequence length="195" mass="21750">MTDAEFEISEEPPRDEGGHPVHPEKGYRICGATKSDRTTPTSHGRERDEYDYCLLAAGWGEDRKVGPCEKHPIRGEQWGESNPNFKAGKTSAYFKSKLSDRQRDVYDEVAGALDDDEDAMVVLSHFATRLLMLGEHANDAAMLREGRQILSEFGIVETAAEKHEHEHSGNIDGERTLGEEERAAIREGLASRRGP</sequence>
<dbReference type="RefSeq" id="WP_379764497.1">
    <property type="nucleotide sequence ID" value="NZ_JBHSXI010000001.1"/>
</dbReference>
<gene>
    <name evidence="2" type="ORF">ACFQEY_02565</name>
</gene>
<dbReference type="AlphaFoldDB" id="A0ABD5UEM0"/>
<evidence type="ECO:0000313" key="2">
    <source>
        <dbReference type="EMBL" id="MFC6887942.1"/>
    </source>
</evidence>
<protein>
    <recommendedName>
        <fullName evidence="4">Terminase small subunit</fullName>
    </recommendedName>
</protein>
<feature type="compositionally biased region" description="Acidic residues" evidence="1">
    <location>
        <begin position="1"/>
        <end position="10"/>
    </location>
</feature>
<feature type="region of interest" description="Disordered" evidence="1">
    <location>
        <begin position="161"/>
        <end position="195"/>
    </location>
</feature>
<reference evidence="2 3" key="1">
    <citation type="journal article" date="2019" name="Int. J. Syst. Evol. Microbiol.">
        <title>The Global Catalogue of Microorganisms (GCM) 10K type strain sequencing project: providing services to taxonomists for standard genome sequencing and annotation.</title>
        <authorList>
            <consortium name="The Broad Institute Genomics Platform"/>
            <consortium name="The Broad Institute Genome Sequencing Center for Infectious Disease"/>
            <person name="Wu L."/>
            <person name="Ma J."/>
        </authorList>
    </citation>
    <scope>NUCLEOTIDE SEQUENCE [LARGE SCALE GENOMIC DNA]</scope>
    <source>
        <strain evidence="2 3">Y73</strain>
    </source>
</reference>
<accession>A0ABD5UEM0</accession>
<feature type="compositionally biased region" description="Basic and acidic residues" evidence="1">
    <location>
        <begin position="161"/>
        <end position="185"/>
    </location>
</feature>
<keyword evidence="3" id="KW-1185">Reference proteome</keyword>
<feature type="region of interest" description="Disordered" evidence="1">
    <location>
        <begin position="1"/>
        <end position="45"/>
    </location>
</feature>
<feature type="compositionally biased region" description="Basic and acidic residues" evidence="1">
    <location>
        <begin position="11"/>
        <end position="27"/>
    </location>
</feature>
<dbReference type="EMBL" id="JBHSXI010000001">
    <property type="protein sequence ID" value="MFC6887942.1"/>
    <property type="molecule type" value="Genomic_DNA"/>
</dbReference>
<evidence type="ECO:0000313" key="3">
    <source>
        <dbReference type="Proteomes" id="UP001596333"/>
    </source>
</evidence>
<name>A0ABD5UEM0_9EURY</name>
<comment type="caution">
    <text evidence="2">The sequence shown here is derived from an EMBL/GenBank/DDBJ whole genome shotgun (WGS) entry which is preliminary data.</text>
</comment>